<accession>A0A0F9RVB0</accession>
<evidence type="ECO:0000313" key="2">
    <source>
        <dbReference type="EMBL" id="KKN60385.1"/>
    </source>
</evidence>
<dbReference type="Gene3D" id="2.170.16.10">
    <property type="entry name" value="Hedgehog/Intein (Hint) domain"/>
    <property type="match status" value="1"/>
</dbReference>
<dbReference type="AlphaFoldDB" id="A0A0F9RVB0"/>
<evidence type="ECO:0000259" key="1">
    <source>
        <dbReference type="SMART" id="SM00306"/>
    </source>
</evidence>
<dbReference type="CDD" id="cd00081">
    <property type="entry name" value="Hint"/>
    <property type="match status" value="1"/>
</dbReference>
<organism evidence="2">
    <name type="scientific">marine sediment metagenome</name>
    <dbReference type="NCBI Taxonomy" id="412755"/>
    <lineage>
        <taxon>unclassified sequences</taxon>
        <taxon>metagenomes</taxon>
        <taxon>ecological metagenomes</taxon>
    </lineage>
</organism>
<feature type="domain" description="Hint" evidence="1">
    <location>
        <begin position="77"/>
        <end position="183"/>
    </location>
</feature>
<name>A0A0F9RVB0_9ZZZZ</name>
<dbReference type="EMBL" id="LAZR01000697">
    <property type="protein sequence ID" value="KKN60385.1"/>
    <property type="molecule type" value="Genomic_DNA"/>
</dbReference>
<gene>
    <name evidence="2" type="ORF">LCGC14_0532190</name>
</gene>
<dbReference type="InterPro" id="IPR030934">
    <property type="entry name" value="Intein_C"/>
</dbReference>
<comment type="caution">
    <text evidence="2">The sequence shown here is derived from an EMBL/GenBank/DDBJ whole genome shotgun (WGS) entry which is preliminary data.</text>
</comment>
<dbReference type="InterPro" id="IPR003587">
    <property type="entry name" value="Hint_dom_N"/>
</dbReference>
<reference evidence="2" key="1">
    <citation type="journal article" date="2015" name="Nature">
        <title>Complex archaea that bridge the gap between prokaryotes and eukaryotes.</title>
        <authorList>
            <person name="Spang A."/>
            <person name="Saw J.H."/>
            <person name="Jorgensen S.L."/>
            <person name="Zaremba-Niedzwiedzka K."/>
            <person name="Martijn J."/>
            <person name="Lind A.E."/>
            <person name="van Eijk R."/>
            <person name="Schleper C."/>
            <person name="Guy L."/>
            <person name="Ettema T.J."/>
        </authorList>
    </citation>
    <scope>NUCLEOTIDE SEQUENCE</scope>
</reference>
<proteinExistence type="predicted"/>
<dbReference type="SUPFAM" id="SSF51294">
    <property type="entry name" value="Hedgehog/intein (Hint) domain"/>
    <property type="match status" value="1"/>
</dbReference>
<dbReference type="PROSITE" id="PS50817">
    <property type="entry name" value="INTEIN_N_TER"/>
    <property type="match status" value="1"/>
</dbReference>
<dbReference type="GO" id="GO:0016539">
    <property type="term" value="P:intein-mediated protein splicing"/>
    <property type="evidence" value="ECO:0007669"/>
    <property type="project" value="InterPro"/>
</dbReference>
<dbReference type="PROSITE" id="PS50818">
    <property type="entry name" value="INTEIN_C_TER"/>
    <property type="match status" value="1"/>
</dbReference>
<protein>
    <recommendedName>
        <fullName evidence="1">Hint domain-containing protein</fullName>
    </recommendedName>
</protein>
<dbReference type="InterPro" id="IPR006141">
    <property type="entry name" value="Intein_N"/>
</dbReference>
<sequence length="503" mass="56909">MSSYIHGFRVWNFSRCSRTKEIVLRGSAGQHLHNRVQKAAECEGISHALWLTETAQKRLEENYGKKAHEGPSPDWDCSCLTAETPVLMADLTWRPVGDIKVGEIVLAFDEEPRPHKQHRHFQRSRVTKTFLRPAQVVRLRLEDGTSVHITPDHLVLAHSPGRHNPRWLPVNQLQPGWMVYKPVNVWYHEDSHEAGWVAGMYDGEGSISPQGHASLRGDKVLNRLLFAQKPGPEMDRVRAFLEERDYQVVQRAQNRCDSLLINGGRGEHLRFLGTIRPERLLRKLQEWPVWGSMGGRKIRVEEVSPVPQQEMVCNLQTTAGTFIAAGLAVHNCGAYFFRRLEDAPQAPTNAQAHVTCLERTILHQDGGRTTQYSVDYFLAPKEANIQVFVPVIDTVKAQDQNADVAYSTPAGNLRYGFGVAYPFMLPGEALPYMEVLEEVSASLGVPILDRRDLKGCPVCLEVNGWRKPIEIDEIMMREWFGAGYEQHEKDEAWGDALDAEVSD</sequence>
<dbReference type="SMART" id="SM00306">
    <property type="entry name" value="HintN"/>
    <property type="match status" value="1"/>
</dbReference>
<dbReference type="InterPro" id="IPR036844">
    <property type="entry name" value="Hint_dom_sf"/>
</dbReference>